<protein>
    <submittedName>
        <fullName evidence="1">Uncharacterized protein</fullName>
    </submittedName>
</protein>
<name>A0A141HR58_9CAUD</name>
<dbReference type="EMBL" id="KT876724">
    <property type="protein sequence ID" value="ALN97169.1"/>
    <property type="molecule type" value="Genomic_DNA"/>
</dbReference>
<organism evidence="1 2">
    <name type="scientific">Flavobacterium phage FpV4</name>
    <dbReference type="NCBI Taxonomy" id="1740108"/>
    <lineage>
        <taxon>Viruses</taxon>
        <taxon>Duplodnaviria</taxon>
        <taxon>Heunggongvirae</taxon>
        <taxon>Uroviricota</taxon>
        <taxon>Caudoviricetes</taxon>
        <taxon>Fipvunavirus</taxon>
        <taxon>Fipvunavirus Fpv4</taxon>
    </lineage>
</organism>
<dbReference type="RefSeq" id="YP_009594112.1">
    <property type="nucleotide sequence ID" value="NC_041872.1"/>
</dbReference>
<reference evidence="1 2" key="1">
    <citation type="journal article" date="2016" name="PLoS ONE">
        <title>Comparative Genome Analysis Provides Insights into the Pathogenicity of Flavobacterium psychrophilum.</title>
        <authorList>
            <person name="Castillo D."/>
            <person name="Christiansen R.H."/>
            <person name="Dalsgaard I."/>
            <person name="Madsen L."/>
            <person name="Espejo R."/>
            <person name="Middelboe M."/>
        </authorList>
    </citation>
    <scope>NUCLEOTIDE SEQUENCE [LARGE SCALE GENOMIC DNA]</scope>
</reference>
<dbReference type="GeneID" id="40069629"/>
<dbReference type="KEGG" id="vg:40069629"/>
<evidence type="ECO:0000313" key="2">
    <source>
        <dbReference type="Proteomes" id="UP000221857"/>
    </source>
</evidence>
<proteinExistence type="predicted"/>
<evidence type="ECO:0000313" key="1">
    <source>
        <dbReference type="EMBL" id="ALN97169.1"/>
    </source>
</evidence>
<sequence length="252" mass="27590">MLKNIFAVNDTDESLKSKASGKFGLNQGFISKFEFITDGGANNGPANAVDIWFKVDEKEYRRRLYEDTGALFGKNNTKVNPGEAGYEDLYFDSMGQKIAVVKHCLKAVGVTQTQIDAVVATINPADIVAGIKSLVALVPADFATKPVDVFLEYQWQISEGQDRTYLQVPKNMTGGYFTCPAQAGVWLEKKAEDGSLTYVNQNGQVHPIDKDKNFMEGFKANQQIEGQETANNTLAQAANMQPGNGAAQKSTW</sequence>
<dbReference type="Proteomes" id="UP000221857">
    <property type="component" value="Segment"/>
</dbReference>
<keyword evidence="2" id="KW-1185">Reference proteome</keyword>
<accession>A0A141HR58</accession>